<feature type="DNA-binding region" description="TEA" evidence="6">
    <location>
        <begin position="118"/>
        <end position="192"/>
    </location>
</feature>
<dbReference type="EMBL" id="JAADJZ010000018">
    <property type="protein sequence ID" value="KAF2868669.1"/>
    <property type="molecule type" value="Genomic_DNA"/>
</dbReference>
<gene>
    <name evidence="9" type="ORF">BDV95DRAFT_578987</name>
</gene>
<dbReference type="SMART" id="SM00426">
    <property type="entry name" value="TEA"/>
    <property type="match status" value="1"/>
</dbReference>
<dbReference type="PROSITE" id="PS51088">
    <property type="entry name" value="TEA_2"/>
    <property type="match status" value="1"/>
</dbReference>
<keyword evidence="5" id="KW-0539">Nucleus</keyword>
<dbReference type="InterPro" id="IPR000818">
    <property type="entry name" value="TEA/ATTS_dom"/>
</dbReference>
<evidence type="ECO:0000313" key="10">
    <source>
        <dbReference type="Proteomes" id="UP000481861"/>
    </source>
</evidence>
<dbReference type="PRINTS" id="PR00065">
    <property type="entry name" value="TEADOMAIN"/>
</dbReference>
<dbReference type="Gene3D" id="6.10.20.40">
    <property type="entry name" value="TEA/ATTS domain"/>
    <property type="match status" value="1"/>
</dbReference>
<dbReference type="GO" id="GO:0000978">
    <property type="term" value="F:RNA polymerase II cis-regulatory region sequence-specific DNA binding"/>
    <property type="evidence" value="ECO:0007669"/>
    <property type="project" value="TreeGrafter"/>
</dbReference>
<comment type="subcellular location">
    <subcellularLocation>
        <location evidence="1">Nucleus</location>
    </subcellularLocation>
</comment>
<dbReference type="PANTHER" id="PTHR11834:SF0">
    <property type="entry name" value="PROTEIN SCALLOPED"/>
    <property type="match status" value="1"/>
</dbReference>
<evidence type="ECO:0000256" key="3">
    <source>
        <dbReference type="ARBA" id="ARBA00023015"/>
    </source>
</evidence>
<feature type="region of interest" description="Disordered" evidence="7">
    <location>
        <begin position="33"/>
        <end position="65"/>
    </location>
</feature>
<evidence type="ECO:0000256" key="1">
    <source>
        <dbReference type="ARBA" id="ARBA00004123"/>
    </source>
</evidence>
<feature type="region of interest" description="Disordered" evidence="7">
    <location>
        <begin position="726"/>
        <end position="752"/>
    </location>
</feature>
<dbReference type="GO" id="GO:0005634">
    <property type="term" value="C:nucleus"/>
    <property type="evidence" value="ECO:0007669"/>
    <property type="project" value="UniProtKB-SubCell"/>
</dbReference>
<evidence type="ECO:0000256" key="7">
    <source>
        <dbReference type="SAM" id="MobiDB-lite"/>
    </source>
</evidence>
<dbReference type="GO" id="GO:0000981">
    <property type="term" value="F:DNA-binding transcription factor activity, RNA polymerase II-specific"/>
    <property type="evidence" value="ECO:0007669"/>
    <property type="project" value="TreeGrafter"/>
</dbReference>
<dbReference type="InterPro" id="IPR038096">
    <property type="entry name" value="TEA/ATTS_sf"/>
</dbReference>
<feature type="compositionally biased region" description="Polar residues" evidence="7">
    <location>
        <begin position="51"/>
        <end position="60"/>
    </location>
</feature>
<evidence type="ECO:0000256" key="4">
    <source>
        <dbReference type="ARBA" id="ARBA00023163"/>
    </source>
</evidence>
<comment type="similarity">
    <text evidence="2">Belongs to the TEC1 family.</text>
</comment>
<evidence type="ECO:0000256" key="2">
    <source>
        <dbReference type="ARBA" id="ARBA00008421"/>
    </source>
</evidence>
<dbReference type="OrthoDB" id="10006572at2759"/>
<organism evidence="9 10">
    <name type="scientific">Massariosphaeria phaeospora</name>
    <dbReference type="NCBI Taxonomy" id="100035"/>
    <lineage>
        <taxon>Eukaryota</taxon>
        <taxon>Fungi</taxon>
        <taxon>Dikarya</taxon>
        <taxon>Ascomycota</taxon>
        <taxon>Pezizomycotina</taxon>
        <taxon>Dothideomycetes</taxon>
        <taxon>Pleosporomycetidae</taxon>
        <taxon>Pleosporales</taxon>
        <taxon>Pleosporales incertae sedis</taxon>
        <taxon>Massariosphaeria</taxon>
    </lineage>
</organism>
<evidence type="ECO:0000313" key="9">
    <source>
        <dbReference type="EMBL" id="KAF2868669.1"/>
    </source>
</evidence>
<feature type="compositionally biased region" description="Polar residues" evidence="7">
    <location>
        <begin position="224"/>
        <end position="237"/>
    </location>
</feature>
<evidence type="ECO:0000256" key="5">
    <source>
        <dbReference type="ARBA" id="ARBA00023242"/>
    </source>
</evidence>
<accession>A0A7C8I1X5</accession>
<name>A0A7C8I1X5_9PLEO</name>
<feature type="domain" description="TEA" evidence="8">
    <location>
        <begin position="118"/>
        <end position="192"/>
    </location>
</feature>
<evidence type="ECO:0000259" key="8">
    <source>
        <dbReference type="PROSITE" id="PS51088"/>
    </source>
</evidence>
<keyword evidence="4" id="KW-0804">Transcription</keyword>
<dbReference type="InterPro" id="IPR050937">
    <property type="entry name" value="TEC1_TEAD_TF"/>
</dbReference>
<dbReference type="GO" id="GO:0005667">
    <property type="term" value="C:transcription regulator complex"/>
    <property type="evidence" value="ECO:0007669"/>
    <property type="project" value="TreeGrafter"/>
</dbReference>
<dbReference type="Proteomes" id="UP000481861">
    <property type="component" value="Unassembled WGS sequence"/>
</dbReference>
<comment type="caution">
    <text evidence="9">The sequence shown here is derived from an EMBL/GenBank/DDBJ whole genome shotgun (WGS) entry which is preliminary data.</text>
</comment>
<reference evidence="9 10" key="1">
    <citation type="submission" date="2020-01" db="EMBL/GenBank/DDBJ databases">
        <authorList>
            <consortium name="DOE Joint Genome Institute"/>
            <person name="Haridas S."/>
            <person name="Albert R."/>
            <person name="Binder M."/>
            <person name="Bloem J."/>
            <person name="Labutti K."/>
            <person name="Salamov A."/>
            <person name="Andreopoulos B."/>
            <person name="Baker S.E."/>
            <person name="Barry K."/>
            <person name="Bills G."/>
            <person name="Bluhm B.H."/>
            <person name="Cannon C."/>
            <person name="Castanera R."/>
            <person name="Culley D.E."/>
            <person name="Daum C."/>
            <person name="Ezra D."/>
            <person name="Gonzalez J.B."/>
            <person name="Henrissat B."/>
            <person name="Kuo A."/>
            <person name="Liang C."/>
            <person name="Lipzen A."/>
            <person name="Lutzoni F."/>
            <person name="Magnuson J."/>
            <person name="Mondo S."/>
            <person name="Nolan M."/>
            <person name="Ohm R."/>
            <person name="Pangilinan J."/>
            <person name="Park H.-J.H."/>
            <person name="Ramirez L."/>
            <person name="Alfaro M."/>
            <person name="Sun H."/>
            <person name="Tritt A."/>
            <person name="Yoshinaga Y."/>
            <person name="Zwiers L.-H.L."/>
            <person name="Turgeon B.G."/>
            <person name="Goodwin S.B."/>
            <person name="Spatafora J.W."/>
            <person name="Crous P.W."/>
            <person name="Grigoriev I.V."/>
        </authorList>
    </citation>
    <scope>NUCLEOTIDE SEQUENCE [LARGE SCALE GENOMIC DNA]</scope>
    <source>
        <strain evidence="9 10">CBS 611.86</strain>
    </source>
</reference>
<dbReference type="AlphaFoldDB" id="A0A7C8I1X5"/>
<sequence>MELHHRPCVVPSNAPAKSDRDYQLQLTVLQERSANRQRVHATGSTRWKRPPSTSTENWSTRGPAGGSYFTSDLANQWNGENSEAQIEAQIEQETDRLLGVLQRSDKYLKYREKQPRNAKEKDTVWPPNLERAFFKGLVRWPPMGRRKLMLDGELRGRNELVAISIFRDTGEDRDRKKVSSHIQVLKEKLFDQPEILAYMAKTDSAKRKNRSAHVAQLRSRHHSSAQSTKYAYTNQPSSEPWSGYGAMPSDVTLASMRCYPDSDAAFTVTDFGMIVKNKNKERFHTLTQLADPAMLGALNITDVTTWHKQYPELEFHQTDDFKDRQVLVCDASIKLMTQPQPQESELFSRIDLTSQADLSLFESFQYRTRFHDNGKVAIQVNEEKQVREVLRQCEYEPETGRVEIPFGSNFWVHRIPELSKKMRIARMAEESEDRSAKQAEVRKSLQSLTAVQDVYGVHRDTGEAHCFLTILWRFDQTRSSNDAGKMTWRVVNFAPDEQRWMKTEMFDAVKESKALLNGTTAMAPVTLYPSLGLDFAQNPFSQEPPPLDLDMALEGMTDFSQPNSAIASSMATDFSQAHSLPSLTHSQDPSGAQSQDFYDANDFDFNGGHISIAGCLEPPINLGAYETYSHAPSLTLNPIVGLGHDHTDSPFGDLGLGGTMPDCYSAKPAWHHPDLVPRLEGVAEQTHGILDHVTHGSDIAGHGVLHDGQLAHGLWKLQSAFADDTGVGADGRPKDEALSQDQSHGALQMMDRDVGARDDRFTLY</sequence>
<feature type="region of interest" description="Disordered" evidence="7">
    <location>
        <begin position="207"/>
        <end position="237"/>
    </location>
</feature>
<keyword evidence="3" id="KW-0805">Transcription regulation</keyword>
<keyword evidence="10" id="KW-1185">Reference proteome</keyword>
<proteinExistence type="inferred from homology"/>
<protein>
    <submittedName>
        <fullName evidence="9">TEA/ATTS domain family-domain-containing protein</fullName>
    </submittedName>
</protein>
<dbReference type="Pfam" id="PF01285">
    <property type="entry name" value="TEA"/>
    <property type="match status" value="1"/>
</dbReference>
<evidence type="ECO:0000256" key="6">
    <source>
        <dbReference type="PROSITE-ProRule" id="PRU00505"/>
    </source>
</evidence>
<dbReference type="PANTHER" id="PTHR11834">
    <property type="entry name" value="TRANSCRIPTIONAL ENHANCER FACTOR TEF RELATED"/>
    <property type="match status" value="1"/>
</dbReference>